<keyword evidence="3" id="KW-0732">Signal</keyword>
<sequence>MFSVRRRGVARLAAATVVSGLVAAGAIAVAGPAVADESSTNGGGVDATLGQLVDVGKIDIKVKHDGKEEIEAYNGGLFNLNVKGGGALKAYCIDLFTGTEAGTTYKEVGWDESTLHDNKNAGKIRWILQHSYPEVNDLDALAKKADAKSLTKDTAAAATQAAIWHYSDNVEATPQDDDAEKLTKYLLAEAEKAPQLSEPTASLEVSPTSLAGKSGSRLGPAKVTTNAAKGATKVSLVPGAPEGVKVVDKDGKAVTSVDDGDEIYLDVPAGAGDGSAKVKLQASTKASIGRAFASTTKERKQTLILAGSSESTVSAQIEATWAKQGPVPAVDFKENCAEGGVDVTVSNKGDEDWVFELGGVKHTIAAGKSKTVTVPVAEDAAYKYTITGPNGFEKVVEGVLDCKTSTPGPKPSETPAPSQSPATGGTTAGGTTGSTTGGGDLAETGSSNATPMIAGIAVALVAIGGGAMFFLRKKKAAGQ</sequence>
<evidence type="ECO:0000313" key="6">
    <source>
        <dbReference type="EMBL" id="MFB9555292.1"/>
    </source>
</evidence>
<feature type="domain" description="Thioester" evidence="5">
    <location>
        <begin position="90"/>
        <end position="191"/>
    </location>
</feature>
<dbReference type="NCBIfam" id="TIGR01167">
    <property type="entry name" value="LPXTG_anchor"/>
    <property type="match status" value="1"/>
</dbReference>
<dbReference type="InterPro" id="IPR023849">
    <property type="entry name" value="TQXA_dom"/>
</dbReference>
<feature type="compositionally biased region" description="Polar residues" evidence="1">
    <location>
        <begin position="197"/>
        <end position="211"/>
    </location>
</feature>
<feature type="region of interest" description="Disordered" evidence="1">
    <location>
        <begin position="196"/>
        <end position="219"/>
    </location>
</feature>
<accession>A0ABV5QPB5</accession>
<evidence type="ECO:0000259" key="5">
    <source>
        <dbReference type="Pfam" id="PF08341"/>
    </source>
</evidence>
<proteinExistence type="predicted"/>
<dbReference type="NCBIfam" id="TIGR03934">
    <property type="entry name" value="TQXA_dom"/>
    <property type="match status" value="1"/>
</dbReference>
<dbReference type="Pfam" id="PF08341">
    <property type="entry name" value="TED"/>
    <property type="match status" value="1"/>
</dbReference>
<dbReference type="InterPro" id="IPR013552">
    <property type="entry name" value="Thioester_dom"/>
</dbReference>
<keyword evidence="2" id="KW-0812">Transmembrane</keyword>
<dbReference type="Gene3D" id="1.10.150.480">
    <property type="match status" value="1"/>
</dbReference>
<dbReference type="InterPro" id="IPR008475">
    <property type="entry name" value="PLipase_C_C"/>
</dbReference>
<feature type="signal peptide" evidence="3">
    <location>
        <begin position="1"/>
        <end position="35"/>
    </location>
</feature>
<dbReference type="Pfam" id="PF05506">
    <property type="entry name" value="PLipase_C_C"/>
    <property type="match status" value="1"/>
</dbReference>
<evidence type="ECO:0000313" key="7">
    <source>
        <dbReference type="Proteomes" id="UP001589716"/>
    </source>
</evidence>
<feature type="chain" id="PRO_5045336555" evidence="3">
    <location>
        <begin position="36"/>
        <end position="479"/>
    </location>
</feature>
<evidence type="ECO:0000256" key="2">
    <source>
        <dbReference type="SAM" id="Phobius"/>
    </source>
</evidence>
<evidence type="ECO:0000256" key="3">
    <source>
        <dbReference type="SAM" id="SignalP"/>
    </source>
</evidence>
<feature type="transmembrane region" description="Helical" evidence="2">
    <location>
        <begin position="452"/>
        <end position="471"/>
    </location>
</feature>
<dbReference type="Proteomes" id="UP001589716">
    <property type="component" value="Unassembled WGS sequence"/>
</dbReference>
<feature type="compositionally biased region" description="Gly residues" evidence="1">
    <location>
        <begin position="426"/>
        <end position="440"/>
    </location>
</feature>
<keyword evidence="2" id="KW-0472">Membrane</keyword>
<keyword evidence="2" id="KW-1133">Transmembrane helix</keyword>
<organism evidence="6 7">
    <name type="scientific">Streptomyces roseoviridis</name>
    <dbReference type="NCBI Taxonomy" id="67361"/>
    <lineage>
        <taxon>Bacteria</taxon>
        <taxon>Bacillati</taxon>
        <taxon>Actinomycetota</taxon>
        <taxon>Actinomycetes</taxon>
        <taxon>Kitasatosporales</taxon>
        <taxon>Streptomycetaceae</taxon>
        <taxon>Streptomyces</taxon>
    </lineage>
</organism>
<protein>
    <submittedName>
        <fullName evidence="6">Cys-Gln thioester bond-forming surface protein</fullName>
    </submittedName>
</protein>
<reference evidence="6 7" key="1">
    <citation type="submission" date="2024-09" db="EMBL/GenBank/DDBJ databases">
        <authorList>
            <person name="Sun Q."/>
            <person name="Mori K."/>
        </authorList>
    </citation>
    <scope>NUCLEOTIDE SEQUENCE [LARGE SCALE GENOMIC DNA]</scope>
    <source>
        <strain evidence="6 7">JCM 4414</strain>
    </source>
</reference>
<keyword evidence="7" id="KW-1185">Reference proteome</keyword>
<evidence type="ECO:0000259" key="4">
    <source>
        <dbReference type="Pfam" id="PF05506"/>
    </source>
</evidence>
<name>A0ABV5QPB5_9ACTN</name>
<evidence type="ECO:0000256" key="1">
    <source>
        <dbReference type="SAM" id="MobiDB-lite"/>
    </source>
</evidence>
<feature type="domain" description="Bacterial phospholipase C C-terminal" evidence="4">
    <location>
        <begin position="333"/>
        <end position="398"/>
    </location>
</feature>
<comment type="caution">
    <text evidence="6">The sequence shown here is derived from an EMBL/GenBank/DDBJ whole genome shotgun (WGS) entry which is preliminary data.</text>
</comment>
<feature type="region of interest" description="Disordered" evidence="1">
    <location>
        <begin position="403"/>
        <end position="444"/>
    </location>
</feature>
<dbReference type="NCBIfam" id="NF041528">
    <property type="entry name" value="strep_LAETG"/>
    <property type="match status" value="1"/>
</dbReference>
<dbReference type="RefSeq" id="WP_345488201.1">
    <property type="nucleotide sequence ID" value="NZ_BAAAWU010000001.1"/>
</dbReference>
<dbReference type="EMBL" id="JBHMCT010000008">
    <property type="protein sequence ID" value="MFB9555292.1"/>
    <property type="molecule type" value="Genomic_DNA"/>
</dbReference>
<gene>
    <name evidence="6" type="ORF">ACFFTP_13965</name>
</gene>